<evidence type="ECO:0000259" key="2">
    <source>
        <dbReference type="Pfam" id="PF20013"/>
    </source>
</evidence>
<feature type="domain" description="GTPase-associated protein 1 N-terminal" evidence="2">
    <location>
        <begin position="1"/>
        <end position="131"/>
    </location>
</feature>
<accession>A0ABU4FT86</accession>
<protein>
    <submittedName>
        <fullName evidence="4">Uncharacterized protein</fullName>
    </submittedName>
</protein>
<feature type="region of interest" description="Disordered" evidence="1">
    <location>
        <begin position="477"/>
        <end position="502"/>
    </location>
</feature>
<organism evidence="4 5">
    <name type="scientific">Streptomyces prunicolor</name>
    <dbReference type="NCBI Taxonomy" id="67348"/>
    <lineage>
        <taxon>Bacteria</taxon>
        <taxon>Bacillati</taxon>
        <taxon>Actinomycetota</taxon>
        <taxon>Actinomycetes</taxon>
        <taxon>Kitasatosporales</taxon>
        <taxon>Streptomycetaceae</taxon>
        <taxon>Streptomyces</taxon>
    </lineage>
</organism>
<evidence type="ECO:0000259" key="3">
    <source>
        <dbReference type="Pfam" id="PF20014"/>
    </source>
</evidence>
<dbReference type="RefSeq" id="WP_317776103.1">
    <property type="nucleotide sequence ID" value="NZ_JAWMAJ010000369.1"/>
</dbReference>
<gene>
    <name evidence="4" type="ORF">R5A26_48500</name>
</gene>
<sequence length="502" mass="53489">MAGQAHYTSAPPAADAPHGGFRFTAASPSARPVLDVLRPLTGYARPPGADREHHFPVAFAYDRPAGDVAVLTRTSFTGEDYTGRWGNHFCHVLWADPGELAGLRPVELWDSPQWAVSPAPGDGPALPDLTELVPGSAVGPDRVGRLLAGTGERGVRLLERLLTAALRALTGEGPGATLVSRDADRVVDWIAAASYTLPAGLAAQLTFTTYTGRPQDDHRHLIGTRPETGERAPGPVFHLDRLTTDGCPEPSPMARFLADAWGSGRLDILDSVADVWDAGLAGGVEADVRRLRTGCALLAPDGDAGAFDSGEEGSRLAGFVRAVVELRPWEADLSPERSREVDLSSERLREAGLSPERLRDSAARHLAHETAPFGDVRAALAPLPDAFRPAVLAGLLAALEASAELRTTALDAQACAFLASLADEAPDLLAAAPDTALHVLRRAPGEPSWAALQILRLFRRGLWADEETYAALRDLVRAEQPEPGPERAPLLSWRRGAARPKE</sequence>
<dbReference type="EMBL" id="JAWMAJ010000369">
    <property type="protein sequence ID" value="MDV7223782.1"/>
    <property type="molecule type" value="Genomic_DNA"/>
</dbReference>
<dbReference type="Pfam" id="PF20013">
    <property type="entry name" value="GAP1-N2"/>
    <property type="match status" value="1"/>
</dbReference>
<dbReference type="InterPro" id="IPR045401">
    <property type="entry name" value="GAP1-M"/>
</dbReference>
<comment type="caution">
    <text evidence="4">The sequence shown here is derived from an EMBL/GenBank/DDBJ whole genome shotgun (WGS) entry which is preliminary data.</text>
</comment>
<proteinExistence type="predicted"/>
<feature type="domain" description="GTPase-associated protein 1 middle" evidence="3">
    <location>
        <begin position="156"/>
        <end position="234"/>
    </location>
</feature>
<name>A0ABU4FT86_9ACTN</name>
<reference evidence="4 5" key="1">
    <citation type="submission" date="2023-10" db="EMBL/GenBank/DDBJ databases">
        <title>Characterization of rhizosphere-enriched actinobacteria from wheat plants lab-grown on chernevaya soil.</title>
        <authorList>
            <person name="Tikhonova E.N."/>
            <person name="Konopkin A."/>
            <person name="Kravchenko I.K."/>
        </authorList>
    </citation>
    <scope>NUCLEOTIDE SEQUENCE [LARGE SCALE GENOMIC DNA]</scope>
    <source>
        <strain evidence="4 5">RR29</strain>
    </source>
</reference>
<dbReference type="Pfam" id="PF20014">
    <property type="entry name" value="GAP1-M"/>
    <property type="match status" value="1"/>
</dbReference>
<evidence type="ECO:0000256" key="1">
    <source>
        <dbReference type="SAM" id="MobiDB-lite"/>
    </source>
</evidence>
<dbReference type="InterPro" id="IPR045402">
    <property type="entry name" value="GAP1-N2"/>
</dbReference>
<evidence type="ECO:0000313" key="4">
    <source>
        <dbReference type="EMBL" id="MDV7223782.1"/>
    </source>
</evidence>
<evidence type="ECO:0000313" key="5">
    <source>
        <dbReference type="Proteomes" id="UP001187346"/>
    </source>
</evidence>
<keyword evidence="5" id="KW-1185">Reference proteome</keyword>
<dbReference type="Proteomes" id="UP001187346">
    <property type="component" value="Unassembled WGS sequence"/>
</dbReference>